<gene>
    <name evidence="1" type="ORF">ACFFNX_47325</name>
</gene>
<dbReference type="Proteomes" id="UP001589627">
    <property type="component" value="Unassembled WGS sequence"/>
</dbReference>
<dbReference type="SUPFAM" id="SSF52833">
    <property type="entry name" value="Thioredoxin-like"/>
    <property type="match status" value="1"/>
</dbReference>
<protein>
    <recommendedName>
        <fullName evidence="3">Thioredoxin domain-containing protein</fullName>
    </recommendedName>
</protein>
<proteinExistence type="predicted"/>
<evidence type="ECO:0000313" key="2">
    <source>
        <dbReference type="Proteomes" id="UP001589627"/>
    </source>
</evidence>
<name>A0ABV5YXI8_9ACTN</name>
<organism evidence="1 2">
    <name type="scientific">Actinoallomurus acaciae</name>
    <dbReference type="NCBI Taxonomy" id="502577"/>
    <lineage>
        <taxon>Bacteria</taxon>
        <taxon>Bacillati</taxon>
        <taxon>Actinomycetota</taxon>
        <taxon>Actinomycetes</taxon>
        <taxon>Streptosporangiales</taxon>
        <taxon>Thermomonosporaceae</taxon>
        <taxon>Actinoallomurus</taxon>
    </lineage>
</organism>
<reference evidence="1 2" key="1">
    <citation type="submission" date="2024-09" db="EMBL/GenBank/DDBJ databases">
        <authorList>
            <person name="Sun Q."/>
            <person name="Mori K."/>
        </authorList>
    </citation>
    <scope>NUCLEOTIDE SEQUENCE [LARGE SCALE GENOMIC DNA]</scope>
    <source>
        <strain evidence="1 2">TBRC 0563</strain>
    </source>
</reference>
<dbReference type="RefSeq" id="WP_378212966.1">
    <property type="nucleotide sequence ID" value="NZ_JBHLZP010000810.1"/>
</dbReference>
<comment type="caution">
    <text evidence="1">The sequence shown here is derived from an EMBL/GenBank/DDBJ whole genome shotgun (WGS) entry which is preliminary data.</text>
</comment>
<evidence type="ECO:0000313" key="1">
    <source>
        <dbReference type="EMBL" id="MFB9839783.1"/>
    </source>
</evidence>
<sequence length="172" mass="18077">MSFETTALLLTWVAIVLLALVVSGLVRQVHQLTQGPRTRDLGLRAGTPAPALDVVRAEPGQATLLLFLSEDCPVCHDVFQEALGLRGAPATRAIFAEEPIGGDPPANIAVLSRQAELFTAYQVPATPYGVIIGADGRVRTAEPVGSIRGLHALVTDAGGRLHGDAELDPSTR</sequence>
<accession>A0ABV5YXI8</accession>
<evidence type="ECO:0008006" key="3">
    <source>
        <dbReference type="Google" id="ProtNLM"/>
    </source>
</evidence>
<dbReference type="EMBL" id="JBHLZP010000810">
    <property type="protein sequence ID" value="MFB9839783.1"/>
    <property type="molecule type" value="Genomic_DNA"/>
</dbReference>
<keyword evidence="2" id="KW-1185">Reference proteome</keyword>
<dbReference type="InterPro" id="IPR036249">
    <property type="entry name" value="Thioredoxin-like_sf"/>
</dbReference>